<feature type="domain" description="ABC transporter" evidence="10">
    <location>
        <begin position="20"/>
        <end position="250"/>
    </location>
</feature>
<evidence type="ECO:0000313" key="11">
    <source>
        <dbReference type="EMBL" id="EBU3314666.1"/>
    </source>
</evidence>
<keyword evidence="8 9" id="KW-0472">Membrane</keyword>
<dbReference type="GO" id="GO:0015847">
    <property type="term" value="P:putrescine transport"/>
    <property type="evidence" value="ECO:0007669"/>
    <property type="project" value="UniProtKB-ARBA"/>
</dbReference>
<evidence type="ECO:0000256" key="2">
    <source>
        <dbReference type="ARBA" id="ARBA00022448"/>
    </source>
</evidence>
<gene>
    <name evidence="11" type="primary">potG</name>
    <name evidence="9" type="synonym">potA</name>
    <name evidence="11" type="ORF">CVX22_12490</name>
</gene>
<keyword evidence="7 9" id="KW-1278">Translocase</keyword>
<dbReference type="Gene3D" id="3.40.50.300">
    <property type="entry name" value="P-loop containing nucleotide triphosphate hydrolases"/>
    <property type="match status" value="1"/>
</dbReference>
<dbReference type="InterPro" id="IPR003593">
    <property type="entry name" value="AAA+_ATPase"/>
</dbReference>
<evidence type="ECO:0000256" key="7">
    <source>
        <dbReference type="ARBA" id="ARBA00022967"/>
    </source>
</evidence>
<dbReference type="EMBL" id="AAHBRW010000011">
    <property type="protein sequence ID" value="EBU3314666.1"/>
    <property type="molecule type" value="Genomic_DNA"/>
</dbReference>
<evidence type="ECO:0000256" key="8">
    <source>
        <dbReference type="ARBA" id="ARBA00023136"/>
    </source>
</evidence>
<dbReference type="Pfam" id="PF00005">
    <property type="entry name" value="ABC_tran"/>
    <property type="match status" value="1"/>
</dbReference>
<dbReference type="FunFam" id="2.40.50.100:FF:000034">
    <property type="entry name" value="Spermidine/putrescine import ATP-binding protein PotA"/>
    <property type="match status" value="1"/>
</dbReference>
<dbReference type="NCBIfam" id="NF008621">
    <property type="entry name" value="PRK11607.1"/>
    <property type="match status" value="1"/>
</dbReference>
<organism evidence="11">
    <name type="scientific">Salmonella enterica</name>
    <name type="common">Salmonella choleraesuis</name>
    <dbReference type="NCBI Taxonomy" id="28901"/>
    <lineage>
        <taxon>Bacteria</taxon>
        <taxon>Pseudomonadati</taxon>
        <taxon>Pseudomonadota</taxon>
        <taxon>Gammaproteobacteria</taxon>
        <taxon>Enterobacterales</taxon>
        <taxon>Enterobacteriaceae</taxon>
        <taxon>Salmonella</taxon>
    </lineage>
</organism>
<evidence type="ECO:0000256" key="9">
    <source>
        <dbReference type="RuleBase" id="RU364083"/>
    </source>
</evidence>
<dbReference type="InterPro" id="IPR008995">
    <property type="entry name" value="Mo/tungstate-bd_C_term_dom"/>
</dbReference>
<evidence type="ECO:0000256" key="3">
    <source>
        <dbReference type="ARBA" id="ARBA00022475"/>
    </source>
</evidence>
<evidence type="ECO:0000256" key="5">
    <source>
        <dbReference type="ARBA" id="ARBA00022741"/>
    </source>
</evidence>
<evidence type="ECO:0000256" key="1">
    <source>
        <dbReference type="ARBA" id="ARBA00004417"/>
    </source>
</evidence>
<sequence>MNDVPHRPQVKTRKALTPLLEIRNLTKSFDGQHAVDDVSLTIYKGEIFALLGASGCGKSTLLRMLAGFEPPSSGQIMLDGVDLAHVPPYQRPINMMFQSYALFPHMTVEQNIAFGLKQDKLPKAEITSRVNEMLGLVHMQEFAKRKPHQLSGGQRQRVALARSLAKRPKLLLLDEPMGALDKKLRDRMQLEVVDILERVGVTCVMVTHDQEEAMTMAGRIAIMNHGKFVQIGEPEEIYEHPTTRYSAEFIGSVNVFEGLLKAREEDGLVIDAPGLVHPLKVDADASVVDNVPVYVALRPEKIMLCESPPADGYNFAVGEVAHIAYLGDLSIYHVRLKSGQMISAQLQNAHRYRKGLPTWGDEVRLCWEADSCVVLTV</sequence>
<dbReference type="PANTHER" id="PTHR42781">
    <property type="entry name" value="SPERMIDINE/PUTRESCINE IMPORT ATP-BINDING PROTEIN POTA"/>
    <property type="match status" value="1"/>
</dbReference>
<proteinExistence type="inferred from homology"/>
<dbReference type="FunFam" id="3.40.50.300:FF:000133">
    <property type="entry name" value="Spermidine/putrescine import ATP-binding protein PotA"/>
    <property type="match status" value="1"/>
</dbReference>
<comment type="catalytic activity">
    <reaction evidence="9">
        <text>ATP + H2O + polyamine-[polyamine-binding protein]Side 1 = ADP + phosphate + polyamineSide 2 + [polyamine-binding protein]Side 1.</text>
        <dbReference type="EC" id="7.6.2.11"/>
    </reaction>
</comment>
<name>A0A5V4RVD9_SALER</name>
<keyword evidence="3 9" id="KW-1003">Cell membrane</keyword>
<dbReference type="PROSITE" id="PS00211">
    <property type="entry name" value="ABC_TRANSPORTER_1"/>
    <property type="match status" value="1"/>
</dbReference>
<comment type="subcellular location">
    <subcellularLocation>
        <location evidence="1">Cell inner membrane</location>
        <topology evidence="1">Peripheral membrane protein</topology>
    </subcellularLocation>
</comment>
<reference evidence="11" key="1">
    <citation type="submission" date="2018-07" db="EMBL/GenBank/DDBJ databases">
        <authorList>
            <consortium name="PulseNet: The National Subtyping Network for Foodborne Disease Surveillance"/>
            <person name="Tarr C.L."/>
            <person name="Trees E."/>
            <person name="Katz L.S."/>
            <person name="Carleton-Romer H.A."/>
            <person name="Stroika S."/>
            <person name="Kucerova Z."/>
            <person name="Roache K.F."/>
            <person name="Sabol A.L."/>
            <person name="Besser J."/>
            <person name="Gerner-Smidt P."/>
        </authorList>
    </citation>
    <scope>NUCLEOTIDE SEQUENCE</scope>
    <source>
        <strain evidence="11">PNUSAS028720</strain>
    </source>
</reference>
<dbReference type="InterPro" id="IPR005893">
    <property type="entry name" value="PotA-like"/>
</dbReference>
<keyword evidence="6 9" id="KW-0067">ATP-binding</keyword>
<dbReference type="Gene3D" id="2.40.50.100">
    <property type="match status" value="1"/>
</dbReference>
<protein>
    <recommendedName>
        <fullName evidence="9">Spermidine/putrescine import ATP-binding protein PotA</fullName>
        <ecNumber evidence="9">7.6.2.11</ecNumber>
    </recommendedName>
</protein>
<evidence type="ECO:0000259" key="10">
    <source>
        <dbReference type="PROSITE" id="PS50893"/>
    </source>
</evidence>
<dbReference type="Pfam" id="PF08402">
    <property type="entry name" value="TOBE_2"/>
    <property type="match status" value="1"/>
</dbReference>
<dbReference type="EC" id="7.6.2.11" evidence="9"/>
<dbReference type="GO" id="GO:0016887">
    <property type="term" value="F:ATP hydrolysis activity"/>
    <property type="evidence" value="ECO:0007669"/>
    <property type="project" value="InterPro"/>
</dbReference>
<dbReference type="SUPFAM" id="SSF50331">
    <property type="entry name" value="MOP-like"/>
    <property type="match status" value="1"/>
</dbReference>
<accession>A0A5V4RVD9</accession>
<comment type="caution">
    <text evidence="11">The sequence shown here is derived from an EMBL/GenBank/DDBJ whole genome shotgun (WGS) entry which is preliminary data.</text>
</comment>
<dbReference type="PROSITE" id="PS50893">
    <property type="entry name" value="ABC_TRANSPORTER_2"/>
    <property type="match status" value="1"/>
</dbReference>
<comment type="similarity">
    <text evidence="9">Belongs to the ABC transporter superfamily. Spermidine/putrescine importer (TC 3.A.1.11.1) family.</text>
</comment>
<keyword evidence="4" id="KW-0997">Cell inner membrane</keyword>
<dbReference type="RefSeq" id="WP_080080086.1">
    <property type="nucleotide sequence ID" value="NZ_MYMP01000010.1"/>
</dbReference>
<keyword evidence="5 9" id="KW-0547">Nucleotide-binding</keyword>
<dbReference type="PANTHER" id="PTHR42781:SF5">
    <property type="entry name" value="PUTRESCINE TRANSPORT ATP-BINDING PROTEIN POTG"/>
    <property type="match status" value="1"/>
</dbReference>
<evidence type="ECO:0000256" key="6">
    <source>
        <dbReference type="ARBA" id="ARBA00022840"/>
    </source>
</evidence>
<evidence type="ECO:0000256" key="4">
    <source>
        <dbReference type="ARBA" id="ARBA00022519"/>
    </source>
</evidence>
<dbReference type="InterPro" id="IPR050093">
    <property type="entry name" value="ABC_SmlMolc_Importer"/>
</dbReference>
<dbReference type="NCBIfam" id="TIGR01187">
    <property type="entry name" value="potA"/>
    <property type="match status" value="1"/>
</dbReference>
<dbReference type="AlphaFoldDB" id="A0A5V4RVD9"/>
<dbReference type="InterPro" id="IPR003439">
    <property type="entry name" value="ABC_transporter-like_ATP-bd"/>
</dbReference>
<dbReference type="GO" id="GO:0015417">
    <property type="term" value="F:ABC-type polyamine transporter activity"/>
    <property type="evidence" value="ECO:0007669"/>
    <property type="project" value="UniProtKB-EC"/>
</dbReference>
<dbReference type="InterPro" id="IPR017871">
    <property type="entry name" value="ABC_transporter-like_CS"/>
</dbReference>
<dbReference type="GO" id="GO:0005524">
    <property type="term" value="F:ATP binding"/>
    <property type="evidence" value="ECO:0007669"/>
    <property type="project" value="UniProtKB-KW"/>
</dbReference>
<keyword evidence="2 9" id="KW-0813">Transport</keyword>
<comment type="function">
    <text evidence="9">Part of the ABC transporter complex PotABCD involved in spermidine/putrescine import. Responsible for energy coupling to the transport system.</text>
</comment>
<dbReference type="GO" id="GO:0043190">
    <property type="term" value="C:ATP-binding cassette (ABC) transporter complex"/>
    <property type="evidence" value="ECO:0007669"/>
    <property type="project" value="InterPro"/>
</dbReference>
<dbReference type="SMART" id="SM00382">
    <property type="entry name" value="AAA"/>
    <property type="match status" value="1"/>
</dbReference>
<dbReference type="InterPro" id="IPR013611">
    <property type="entry name" value="Transp-assoc_OB_typ2"/>
</dbReference>
<dbReference type="SUPFAM" id="SSF52540">
    <property type="entry name" value="P-loop containing nucleoside triphosphate hydrolases"/>
    <property type="match status" value="1"/>
</dbReference>
<dbReference type="InterPro" id="IPR027417">
    <property type="entry name" value="P-loop_NTPase"/>
</dbReference>
<comment type="subunit">
    <text evidence="9">The complex is composed of two ATP-binding proteins (PotA), two transmembrane proteins (PotB and PotC) and a solute-binding protein (PotD).</text>
</comment>